<feature type="coiled-coil region" evidence="10">
    <location>
        <begin position="973"/>
        <end position="1004"/>
    </location>
</feature>
<keyword evidence="7" id="KW-0472">Membrane</keyword>
<dbReference type="Gene3D" id="1.25.40.850">
    <property type="match status" value="1"/>
</dbReference>
<accession>A0A8B9E8H2</accession>
<dbReference type="InterPro" id="IPR043155">
    <property type="entry name" value="VPS33_dom3b"/>
</dbReference>
<dbReference type="Proteomes" id="UP000694521">
    <property type="component" value="Unplaced"/>
</dbReference>
<dbReference type="GO" id="GO:0008017">
    <property type="term" value="F:microtubule binding"/>
    <property type="evidence" value="ECO:0007669"/>
    <property type="project" value="InterPro"/>
</dbReference>
<proteinExistence type="inferred from homology"/>
<evidence type="ECO:0000313" key="13">
    <source>
        <dbReference type="Proteomes" id="UP000694521"/>
    </source>
</evidence>
<dbReference type="GO" id="GO:1990023">
    <property type="term" value="C:mitotic spindle midzone"/>
    <property type="evidence" value="ECO:0007669"/>
    <property type="project" value="TreeGrafter"/>
</dbReference>
<organism evidence="12 13">
    <name type="scientific">Anser cygnoides</name>
    <name type="common">Swan goose</name>
    <dbReference type="NCBI Taxonomy" id="8845"/>
    <lineage>
        <taxon>Eukaryota</taxon>
        <taxon>Metazoa</taxon>
        <taxon>Chordata</taxon>
        <taxon>Craniata</taxon>
        <taxon>Vertebrata</taxon>
        <taxon>Euteleostomi</taxon>
        <taxon>Archelosauria</taxon>
        <taxon>Archosauria</taxon>
        <taxon>Dinosauria</taxon>
        <taxon>Saurischia</taxon>
        <taxon>Theropoda</taxon>
        <taxon>Coelurosauria</taxon>
        <taxon>Aves</taxon>
        <taxon>Neognathae</taxon>
        <taxon>Galloanserae</taxon>
        <taxon>Anseriformes</taxon>
        <taxon>Anatidae</taxon>
        <taxon>Anserinae</taxon>
        <taxon>Anser</taxon>
    </lineage>
</organism>
<sequence length="1196" mass="137031">MASTARRDVPEPPDFGILKRLARDQLIYLLEQLPGRKDLFIEADLMSPLDRIANVSILKQHEVDKLYKVESRPALSTSDQLCFLVRPRVKTMKYIADIVNADKMSGRSRKYKIIFSPQKFYACEMVLEEEGVFGDVTCDEWSFYLLPLDEDIISMELPEFFRDYFLEGDHRWINSVARALQLLNSLYGPFSRAYGIGRCAKMCYELWRELEEESEGDSQGRKPEIGNIFLMDRDTDYVTALCSQMVYEGLVDDTFRIKCGSVDFGPEVTSSDKSIKVLLNAQDKVFSQIRNEHFSSVFGFLSQKSRNLQAQYDRRRGMDIKQMKNFVSQELKGLKQEHRLLSLHIGACESIMKKKTKQDFQEMIKAEHSLLEGFDIRESTSFIEEHIDRQVSPIESLRLMCLLSITENGLNPKDYRSLKTQYLQSYGPEHLLTFHNLKRIGLLTEQAAGETLTAVESRVSKLVTDRAAGKITDAFNSLARKSNFRAISKKLGLIPRLDGEYDLKMPRDMAYVFSGAYTPLSCKIIEQVGPGLGGKALRPPRAPPPPLGAAPRGRGRPQRPLSPLPGGRCWSGGAGRAWRRCCGCSTAPSSRSEVLAAEAVSCLNRALAALRDIWEEIGIPEEQRLERTDVVKKHIKSLLDMMVAEEESLKERLLKSIALCRKELDSLCRELHLDPFEAEEESTILQMEKDLRTRVEVMLKQKRDRKQELKALQEQDRDLCDILCTSPFGIDSNAVPSLEELDRYRRHLASLSAEKERRREEFVSIKRQVILCMEELDHTPDTSFERDVVCEDEEAFCLSTDNIAALQNLLQQLEARRSLNEAVCVELRSRIAALWERLQVPVEERESFAVHMTGSRARTRKALQLEVDRLEELKLQNMKSVIQAIRVELAEYWDKCFYSQEQREAFSPYYDEDYTETLLQLHDAEVGKVKNYYETHKELFEAVQKWEENWKLFLELERKTTDPNRFANRGGSLLKEEKQRAKLQKMLSKLQEELESRVQAWEQEHEDAFLVKGQQFMEYVTEQWQLYRMEKEKEKQERHLKKSRQIEAEMMYGSTPRTPIKRRVLTPHTPGKLNGTSISSATPNSTVRSAFGATLYHSPTSRLPPSGGKLGQARTPSRVAVKPPRPGHRERNKENMSQLNGTTLSGGCTPTAPAQRNYSVNSVASTYSEFARELSKASRCDTSSRVLNSTTTNAYC</sequence>
<dbReference type="GO" id="GO:0005765">
    <property type="term" value="C:lysosomal membrane"/>
    <property type="evidence" value="ECO:0007669"/>
    <property type="project" value="UniProtKB-SubCell"/>
</dbReference>
<comment type="similarity">
    <text evidence="3">Belongs to the STXBP/unc-18/SEC1 family.</text>
</comment>
<dbReference type="FunFam" id="1.25.40.850:FF:000001">
    <property type="entry name" value="vacuolar protein sorting-associated protein 33B isoform X1"/>
    <property type="match status" value="1"/>
</dbReference>
<keyword evidence="4" id="KW-0813">Transport</keyword>
<protein>
    <recommendedName>
        <fullName evidence="9">Vacuolar protein sorting-associated protein 33B</fullName>
    </recommendedName>
</protein>
<comment type="subcellular location">
    <subcellularLocation>
        <location evidence="1">Late endosome membrane</location>
        <topology evidence="1">Peripheral membrane protein</topology>
        <orientation evidence="1">Cytoplasmic side</orientation>
    </subcellularLocation>
    <subcellularLocation>
        <location evidence="2">Lysosome membrane</location>
        <topology evidence="2">Peripheral membrane protein</topology>
        <orientation evidence="2">Cytoplasmic side</orientation>
    </subcellularLocation>
</comment>
<dbReference type="InterPro" id="IPR036045">
    <property type="entry name" value="Sec1-like_sf"/>
</dbReference>
<dbReference type="Gene3D" id="3.90.830.10">
    <property type="entry name" value="Syntaxin Binding Protein 1, Chain A, domain 2"/>
    <property type="match status" value="1"/>
</dbReference>
<evidence type="ECO:0000256" key="11">
    <source>
        <dbReference type="SAM" id="MobiDB-lite"/>
    </source>
</evidence>
<dbReference type="InterPro" id="IPR043127">
    <property type="entry name" value="Sec-1-like_dom3a"/>
</dbReference>
<keyword evidence="5" id="KW-0967">Endosome</keyword>
<dbReference type="PANTHER" id="PTHR19321:SF1">
    <property type="entry name" value="PROTEIN REGULATOR OF CYTOKINESIS 1"/>
    <property type="match status" value="1"/>
</dbReference>
<dbReference type="AlphaFoldDB" id="A0A8B9E8H2"/>
<dbReference type="InterPro" id="IPR027482">
    <property type="entry name" value="Sec1-like_dom2"/>
</dbReference>
<evidence type="ECO:0000313" key="12">
    <source>
        <dbReference type="Ensembl" id="ENSACDP00005016016.1"/>
    </source>
</evidence>
<keyword evidence="10" id="KW-0175">Coiled coil</keyword>
<dbReference type="GO" id="GO:0016192">
    <property type="term" value="P:vesicle-mediated transport"/>
    <property type="evidence" value="ECO:0007669"/>
    <property type="project" value="InterPro"/>
</dbReference>
<reference evidence="12" key="2">
    <citation type="submission" date="2025-09" db="UniProtKB">
        <authorList>
            <consortium name="Ensembl"/>
        </authorList>
    </citation>
    <scope>IDENTIFICATION</scope>
</reference>
<dbReference type="Gene3D" id="1.20.58.1520">
    <property type="match status" value="1"/>
</dbReference>
<dbReference type="GO" id="GO:0031902">
    <property type="term" value="C:late endosome membrane"/>
    <property type="evidence" value="ECO:0007669"/>
    <property type="project" value="UniProtKB-SubCell"/>
</dbReference>
<evidence type="ECO:0000256" key="6">
    <source>
        <dbReference type="ARBA" id="ARBA00022927"/>
    </source>
</evidence>
<evidence type="ECO:0000256" key="3">
    <source>
        <dbReference type="ARBA" id="ARBA00009884"/>
    </source>
</evidence>
<gene>
    <name evidence="12" type="primary">PRC1</name>
</gene>
<dbReference type="FunFam" id="3.40.50.2060:FF:000005">
    <property type="entry name" value="vacuolar protein sorting-associated protein 33B isoform X1"/>
    <property type="match status" value="1"/>
</dbReference>
<evidence type="ECO:0000256" key="4">
    <source>
        <dbReference type="ARBA" id="ARBA00022448"/>
    </source>
</evidence>
<dbReference type="SUPFAM" id="SSF56815">
    <property type="entry name" value="Sec1/munc18-like (SM) proteins"/>
    <property type="match status" value="1"/>
</dbReference>
<feature type="compositionally biased region" description="Polar residues" evidence="11">
    <location>
        <begin position="1135"/>
        <end position="1152"/>
    </location>
</feature>
<evidence type="ECO:0000256" key="8">
    <source>
        <dbReference type="ARBA" id="ARBA00023228"/>
    </source>
</evidence>
<evidence type="ECO:0000256" key="9">
    <source>
        <dbReference type="ARBA" id="ARBA00039494"/>
    </source>
</evidence>
<dbReference type="Gene3D" id="3.40.50.1910">
    <property type="match status" value="1"/>
</dbReference>
<dbReference type="GO" id="GO:0051256">
    <property type="term" value="P:mitotic spindle midzone assembly"/>
    <property type="evidence" value="ECO:0007669"/>
    <property type="project" value="TreeGrafter"/>
</dbReference>
<name>A0A8B9E8H2_ANSCY</name>
<keyword evidence="8" id="KW-0458">Lysosome</keyword>
<dbReference type="Gene3D" id="3.40.50.2060">
    <property type="match status" value="1"/>
</dbReference>
<reference evidence="12" key="1">
    <citation type="submission" date="2025-08" db="UniProtKB">
        <authorList>
            <consortium name="Ensembl"/>
        </authorList>
    </citation>
    <scope>IDENTIFICATION</scope>
</reference>
<dbReference type="PANTHER" id="PTHR19321">
    <property type="entry name" value="PROTEIN REGULATOR OF CYTOKINESIS 1 PRC1-RELATED"/>
    <property type="match status" value="1"/>
</dbReference>
<dbReference type="Pfam" id="PF00995">
    <property type="entry name" value="Sec1"/>
    <property type="match status" value="1"/>
</dbReference>
<feature type="compositionally biased region" description="Polar residues" evidence="11">
    <location>
        <begin position="1074"/>
        <end position="1088"/>
    </location>
</feature>
<dbReference type="Ensembl" id="ENSACDT00005019277.1">
    <property type="protein sequence ID" value="ENSACDP00005016016.1"/>
    <property type="gene ID" value="ENSACDG00005011733.1"/>
</dbReference>
<keyword evidence="6" id="KW-0653">Protein transport</keyword>
<evidence type="ECO:0000256" key="2">
    <source>
        <dbReference type="ARBA" id="ARBA00004630"/>
    </source>
</evidence>
<evidence type="ECO:0000256" key="5">
    <source>
        <dbReference type="ARBA" id="ARBA00022753"/>
    </source>
</evidence>
<dbReference type="InterPro" id="IPR001619">
    <property type="entry name" value="Sec1-like"/>
</dbReference>
<dbReference type="InterPro" id="IPR043154">
    <property type="entry name" value="Sec-1-like_dom1"/>
</dbReference>
<feature type="region of interest" description="Disordered" evidence="11">
    <location>
        <begin position="1060"/>
        <end position="1152"/>
    </location>
</feature>
<dbReference type="GO" id="GO:0015031">
    <property type="term" value="P:protein transport"/>
    <property type="evidence" value="ECO:0007669"/>
    <property type="project" value="UniProtKB-KW"/>
</dbReference>
<keyword evidence="13" id="KW-1185">Reference proteome</keyword>
<evidence type="ECO:0000256" key="1">
    <source>
        <dbReference type="ARBA" id="ARBA00004492"/>
    </source>
</evidence>
<feature type="region of interest" description="Disordered" evidence="11">
    <location>
        <begin position="533"/>
        <end position="566"/>
    </location>
</feature>
<dbReference type="InterPro" id="IPR007145">
    <property type="entry name" value="MAP65_Ase1_PRC1"/>
</dbReference>
<evidence type="ECO:0000256" key="10">
    <source>
        <dbReference type="SAM" id="Coils"/>
    </source>
</evidence>
<evidence type="ECO:0000256" key="7">
    <source>
        <dbReference type="ARBA" id="ARBA00023136"/>
    </source>
</evidence>
<dbReference type="FunFam" id="3.90.830.10:FF:000004">
    <property type="entry name" value="vacuolar protein sorting-associated protein 33B isoform X1"/>
    <property type="match status" value="1"/>
</dbReference>
<dbReference type="Pfam" id="PF03999">
    <property type="entry name" value="MAP65_ASE1"/>
    <property type="match status" value="1"/>
</dbReference>